<gene>
    <name evidence="2" type="ORF">CWD94_03670</name>
</gene>
<proteinExistence type="predicted"/>
<comment type="caution">
    <text evidence="2">The sequence shown here is derived from an EMBL/GenBank/DDBJ whole genome shotgun (WGS) entry which is preliminary data.</text>
</comment>
<organism evidence="2 3">
    <name type="scientific">Lysinibacillus xylanilyticus</name>
    <dbReference type="NCBI Taxonomy" id="582475"/>
    <lineage>
        <taxon>Bacteria</taxon>
        <taxon>Bacillati</taxon>
        <taxon>Bacillota</taxon>
        <taxon>Bacilli</taxon>
        <taxon>Bacillales</taxon>
        <taxon>Bacillaceae</taxon>
        <taxon>Lysinibacillus</taxon>
    </lineage>
</organism>
<name>A0A2M9QAP3_9BACI</name>
<evidence type="ECO:0000313" key="3">
    <source>
        <dbReference type="Proteomes" id="UP000232101"/>
    </source>
</evidence>
<dbReference type="Proteomes" id="UP000232101">
    <property type="component" value="Unassembled WGS sequence"/>
</dbReference>
<evidence type="ECO:0000259" key="1">
    <source>
        <dbReference type="Pfam" id="PF13443"/>
    </source>
</evidence>
<dbReference type="SUPFAM" id="SSF47413">
    <property type="entry name" value="lambda repressor-like DNA-binding domains"/>
    <property type="match status" value="1"/>
</dbReference>
<protein>
    <submittedName>
        <fullName evidence="2">XRE family transcriptional regulator</fullName>
    </submittedName>
</protein>
<dbReference type="InterPro" id="IPR010982">
    <property type="entry name" value="Lambda_DNA-bd_dom_sf"/>
</dbReference>
<reference evidence="2 3" key="1">
    <citation type="submission" date="2017-11" db="EMBL/GenBank/DDBJ databases">
        <title>Bacterial isolate from king chilli rhizosphere.</title>
        <authorList>
            <person name="Takhelmayum P."/>
            <person name="Sarangthem I."/>
        </authorList>
    </citation>
    <scope>NUCLEOTIDE SEQUENCE [LARGE SCALE GENOMIC DNA]</scope>
    <source>
        <strain evidence="3">t26</strain>
    </source>
</reference>
<dbReference type="Pfam" id="PF13443">
    <property type="entry name" value="HTH_26"/>
    <property type="match status" value="1"/>
</dbReference>
<dbReference type="RefSeq" id="WP_100542077.1">
    <property type="nucleotide sequence ID" value="NZ_PHQY01000321.1"/>
</dbReference>
<dbReference type="EMBL" id="PHQY01000321">
    <property type="protein sequence ID" value="PJO45136.1"/>
    <property type="molecule type" value="Genomic_DNA"/>
</dbReference>
<accession>A0A2M9QAP3</accession>
<dbReference type="Gene3D" id="1.10.260.40">
    <property type="entry name" value="lambda repressor-like DNA-binding domains"/>
    <property type="match status" value="1"/>
</dbReference>
<dbReference type="InterPro" id="IPR001387">
    <property type="entry name" value="Cro/C1-type_HTH"/>
</dbReference>
<evidence type="ECO:0000313" key="2">
    <source>
        <dbReference type="EMBL" id="PJO45136.1"/>
    </source>
</evidence>
<dbReference type="GO" id="GO:0003677">
    <property type="term" value="F:DNA binding"/>
    <property type="evidence" value="ECO:0007669"/>
    <property type="project" value="InterPro"/>
</dbReference>
<sequence length="71" mass="8093">MRVKSTLKNILDERNISIGKCAEMAGLKKETVRRMYNDTTMQYQRDTLGALCKALNVGISDILDLEEKEDN</sequence>
<feature type="domain" description="HTH cro/C1-type" evidence="1">
    <location>
        <begin position="7"/>
        <end position="67"/>
    </location>
</feature>
<dbReference type="AlphaFoldDB" id="A0A2M9QAP3"/>